<organism evidence="2 3">
    <name type="scientific">Cuscuta campestris</name>
    <dbReference type="NCBI Taxonomy" id="132261"/>
    <lineage>
        <taxon>Eukaryota</taxon>
        <taxon>Viridiplantae</taxon>
        <taxon>Streptophyta</taxon>
        <taxon>Embryophyta</taxon>
        <taxon>Tracheophyta</taxon>
        <taxon>Spermatophyta</taxon>
        <taxon>Magnoliopsida</taxon>
        <taxon>eudicotyledons</taxon>
        <taxon>Gunneridae</taxon>
        <taxon>Pentapetalae</taxon>
        <taxon>asterids</taxon>
        <taxon>lamiids</taxon>
        <taxon>Solanales</taxon>
        <taxon>Convolvulaceae</taxon>
        <taxon>Cuscuteae</taxon>
        <taxon>Cuscuta</taxon>
        <taxon>Cuscuta subgen. Grammica</taxon>
        <taxon>Cuscuta sect. Cleistogrammica</taxon>
    </lineage>
</organism>
<keyword evidence="1" id="KW-0732">Signal</keyword>
<feature type="chain" id="PRO_5019775378" description="Epidermal patterning factor-like protein" evidence="1">
    <location>
        <begin position="21"/>
        <end position="73"/>
    </location>
</feature>
<accession>A0A484LQH4</accession>
<dbReference type="EMBL" id="OOIL02001800">
    <property type="protein sequence ID" value="VFQ78534.1"/>
    <property type="molecule type" value="Genomic_DNA"/>
</dbReference>
<protein>
    <recommendedName>
        <fullName evidence="4">Epidermal patterning factor-like protein</fullName>
    </recommendedName>
</protein>
<evidence type="ECO:0008006" key="4">
    <source>
        <dbReference type="Google" id="ProtNLM"/>
    </source>
</evidence>
<gene>
    <name evidence="2" type="ORF">CCAM_LOCUS20310</name>
</gene>
<dbReference type="Proteomes" id="UP000595140">
    <property type="component" value="Unassembled WGS sequence"/>
</dbReference>
<proteinExistence type="predicted"/>
<name>A0A484LQH4_9ASTE</name>
<evidence type="ECO:0000256" key="1">
    <source>
        <dbReference type="SAM" id="SignalP"/>
    </source>
</evidence>
<reference evidence="2 3" key="1">
    <citation type="submission" date="2018-04" db="EMBL/GenBank/DDBJ databases">
        <authorList>
            <person name="Vogel A."/>
        </authorList>
    </citation>
    <scope>NUCLEOTIDE SEQUENCE [LARGE SCALE GENOMIC DNA]</scope>
</reference>
<keyword evidence="3" id="KW-1185">Reference proteome</keyword>
<sequence length="73" mass="8215">MSSQELIIVITALMIIKMEAMTTIQPSEESPQGYPVMNSAPLEIMKEHKHEFGRRDGEEMSCSERCRTCCGGH</sequence>
<evidence type="ECO:0000313" key="3">
    <source>
        <dbReference type="Proteomes" id="UP000595140"/>
    </source>
</evidence>
<evidence type="ECO:0000313" key="2">
    <source>
        <dbReference type="EMBL" id="VFQ78534.1"/>
    </source>
</evidence>
<dbReference type="AlphaFoldDB" id="A0A484LQH4"/>
<feature type="signal peptide" evidence="1">
    <location>
        <begin position="1"/>
        <end position="20"/>
    </location>
</feature>